<reference evidence="2" key="1">
    <citation type="submission" date="2022-01" db="EMBL/GenBank/DDBJ databases">
        <title>Collection of gut derived symbiotic bacterial strains cultured from healthy donors.</title>
        <authorList>
            <person name="Lin H."/>
            <person name="Kohout C."/>
            <person name="Waligurski E."/>
            <person name="Pamer E.G."/>
        </authorList>
    </citation>
    <scope>NUCLEOTIDE SEQUENCE</scope>
    <source>
        <strain evidence="2">DFI.5.49</strain>
    </source>
</reference>
<evidence type="ECO:0000313" key="3">
    <source>
        <dbReference type="Proteomes" id="UP001199915"/>
    </source>
</evidence>
<protein>
    <submittedName>
        <fullName evidence="2">Uncharacterized protein</fullName>
    </submittedName>
</protein>
<sequence length="203" mass="23509">MDLERVLYKKMTKDELIDKLIAYKNIECHDRAIAHEFLCMQKEDPSRMNFVTHRLTDIADPKRVAEEIRRVKAERTASAQQPIKDELTDTIPVYVTLYKNIRFKKRFDVTLDQLERLKEEDSAESKEVPITLLDETLNLMDATLDALNATNEADLGYELEYSFSYGDPEQPLDGSETEEEVPVAEADDSDVNSEMESVLFDWH</sequence>
<proteinExistence type="predicted"/>
<feature type="compositionally biased region" description="Acidic residues" evidence="1">
    <location>
        <begin position="175"/>
        <end position="193"/>
    </location>
</feature>
<feature type="region of interest" description="Disordered" evidence="1">
    <location>
        <begin position="165"/>
        <end position="193"/>
    </location>
</feature>
<evidence type="ECO:0000313" key="2">
    <source>
        <dbReference type="EMBL" id="MCG4767020.1"/>
    </source>
</evidence>
<dbReference type="Proteomes" id="UP001199915">
    <property type="component" value="Unassembled WGS sequence"/>
</dbReference>
<comment type="caution">
    <text evidence="2">The sequence shown here is derived from an EMBL/GenBank/DDBJ whole genome shotgun (WGS) entry which is preliminary data.</text>
</comment>
<name>A0AAE3F3L6_9FIRM</name>
<evidence type="ECO:0000256" key="1">
    <source>
        <dbReference type="SAM" id="MobiDB-lite"/>
    </source>
</evidence>
<gene>
    <name evidence="2" type="ORF">L0N21_16125</name>
</gene>
<accession>A0AAE3F3L6</accession>
<dbReference type="AlphaFoldDB" id="A0AAE3F3L6"/>
<organism evidence="2 3">
    <name type="scientific">Fusicatenibacter saccharivorans</name>
    <dbReference type="NCBI Taxonomy" id="1150298"/>
    <lineage>
        <taxon>Bacteria</taxon>
        <taxon>Bacillati</taxon>
        <taxon>Bacillota</taxon>
        <taxon>Clostridia</taxon>
        <taxon>Lachnospirales</taxon>
        <taxon>Lachnospiraceae</taxon>
        <taxon>Fusicatenibacter</taxon>
    </lineage>
</organism>
<dbReference type="RefSeq" id="WP_117802181.1">
    <property type="nucleotide sequence ID" value="NZ_JAKNFS010000029.1"/>
</dbReference>
<dbReference type="EMBL" id="JAKNFS010000029">
    <property type="protein sequence ID" value="MCG4767020.1"/>
    <property type="molecule type" value="Genomic_DNA"/>
</dbReference>